<gene>
    <name evidence="1" type="ORF">FA13DRAFT_1391801</name>
</gene>
<protein>
    <submittedName>
        <fullName evidence="1">Uncharacterized protein</fullName>
    </submittedName>
</protein>
<comment type="caution">
    <text evidence="1">The sequence shown here is derived from an EMBL/GenBank/DDBJ whole genome shotgun (WGS) entry which is preliminary data.</text>
</comment>
<keyword evidence="2" id="KW-1185">Reference proteome</keyword>
<sequence>MKFEVRIHLMIVAERETMWLLGTEEIPGGVNLEKRWRETIASLLGLTPTLYPADGQVRAYDVTVGIVFSLKSFPASFAPSTPIYTYEHHPYSTCFYPETPRNREPQPIWYQPCVNGDWEWRRRWSVVLDRKNATMSARSFRIGVLVPRLSSITSSPSQPLCSLDL</sequence>
<dbReference type="AlphaFoldDB" id="A0A4Y7SQK9"/>
<accession>A0A4Y7SQK9</accession>
<proteinExistence type="predicted"/>
<dbReference type="EMBL" id="QPFP01000070">
    <property type="protein sequence ID" value="TEB24125.1"/>
    <property type="molecule type" value="Genomic_DNA"/>
</dbReference>
<evidence type="ECO:0000313" key="1">
    <source>
        <dbReference type="EMBL" id="TEB24125.1"/>
    </source>
</evidence>
<dbReference type="Proteomes" id="UP000298030">
    <property type="component" value="Unassembled WGS sequence"/>
</dbReference>
<evidence type="ECO:0000313" key="2">
    <source>
        <dbReference type="Proteomes" id="UP000298030"/>
    </source>
</evidence>
<organism evidence="1 2">
    <name type="scientific">Coprinellus micaceus</name>
    <name type="common">Glistening ink-cap mushroom</name>
    <name type="synonym">Coprinus micaceus</name>
    <dbReference type="NCBI Taxonomy" id="71717"/>
    <lineage>
        <taxon>Eukaryota</taxon>
        <taxon>Fungi</taxon>
        <taxon>Dikarya</taxon>
        <taxon>Basidiomycota</taxon>
        <taxon>Agaricomycotina</taxon>
        <taxon>Agaricomycetes</taxon>
        <taxon>Agaricomycetidae</taxon>
        <taxon>Agaricales</taxon>
        <taxon>Agaricineae</taxon>
        <taxon>Psathyrellaceae</taxon>
        <taxon>Coprinellus</taxon>
    </lineage>
</organism>
<name>A0A4Y7SQK9_COPMI</name>
<reference evidence="1 2" key="1">
    <citation type="journal article" date="2019" name="Nat. Ecol. Evol.">
        <title>Megaphylogeny resolves global patterns of mushroom evolution.</title>
        <authorList>
            <person name="Varga T."/>
            <person name="Krizsan K."/>
            <person name="Foldi C."/>
            <person name="Dima B."/>
            <person name="Sanchez-Garcia M."/>
            <person name="Sanchez-Ramirez S."/>
            <person name="Szollosi G.J."/>
            <person name="Szarkandi J.G."/>
            <person name="Papp V."/>
            <person name="Albert L."/>
            <person name="Andreopoulos W."/>
            <person name="Angelini C."/>
            <person name="Antonin V."/>
            <person name="Barry K.W."/>
            <person name="Bougher N.L."/>
            <person name="Buchanan P."/>
            <person name="Buyck B."/>
            <person name="Bense V."/>
            <person name="Catcheside P."/>
            <person name="Chovatia M."/>
            <person name="Cooper J."/>
            <person name="Damon W."/>
            <person name="Desjardin D."/>
            <person name="Finy P."/>
            <person name="Geml J."/>
            <person name="Haridas S."/>
            <person name="Hughes K."/>
            <person name="Justo A."/>
            <person name="Karasinski D."/>
            <person name="Kautmanova I."/>
            <person name="Kiss B."/>
            <person name="Kocsube S."/>
            <person name="Kotiranta H."/>
            <person name="LaButti K.M."/>
            <person name="Lechner B.E."/>
            <person name="Liimatainen K."/>
            <person name="Lipzen A."/>
            <person name="Lukacs Z."/>
            <person name="Mihaltcheva S."/>
            <person name="Morgado L.N."/>
            <person name="Niskanen T."/>
            <person name="Noordeloos M.E."/>
            <person name="Ohm R.A."/>
            <person name="Ortiz-Santana B."/>
            <person name="Ovrebo C."/>
            <person name="Racz N."/>
            <person name="Riley R."/>
            <person name="Savchenko A."/>
            <person name="Shiryaev A."/>
            <person name="Soop K."/>
            <person name="Spirin V."/>
            <person name="Szebenyi C."/>
            <person name="Tomsovsky M."/>
            <person name="Tulloss R.E."/>
            <person name="Uehling J."/>
            <person name="Grigoriev I.V."/>
            <person name="Vagvolgyi C."/>
            <person name="Papp T."/>
            <person name="Martin F.M."/>
            <person name="Miettinen O."/>
            <person name="Hibbett D.S."/>
            <person name="Nagy L.G."/>
        </authorList>
    </citation>
    <scope>NUCLEOTIDE SEQUENCE [LARGE SCALE GENOMIC DNA]</scope>
    <source>
        <strain evidence="1 2">FP101781</strain>
    </source>
</reference>